<proteinExistence type="predicted"/>
<name>A0A6A6SDS2_9PLEO</name>
<protein>
    <submittedName>
        <fullName evidence="1">Uncharacterized protein</fullName>
    </submittedName>
</protein>
<reference evidence="1" key="1">
    <citation type="journal article" date="2020" name="Stud. Mycol.">
        <title>101 Dothideomycetes genomes: a test case for predicting lifestyles and emergence of pathogens.</title>
        <authorList>
            <person name="Haridas S."/>
            <person name="Albert R."/>
            <person name="Binder M."/>
            <person name="Bloem J."/>
            <person name="Labutti K."/>
            <person name="Salamov A."/>
            <person name="Andreopoulos B."/>
            <person name="Baker S."/>
            <person name="Barry K."/>
            <person name="Bills G."/>
            <person name="Bluhm B."/>
            <person name="Cannon C."/>
            <person name="Castanera R."/>
            <person name="Culley D."/>
            <person name="Daum C."/>
            <person name="Ezra D."/>
            <person name="Gonzalez J."/>
            <person name="Henrissat B."/>
            <person name="Kuo A."/>
            <person name="Liang C."/>
            <person name="Lipzen A."/>
            <person name="Lutzoni F."/>
            <person name="Magnuson J."/>
            <person name="Mondo S."/>
            <person name="Nolan M."/>
            <person name="Ohm R."/>
            <person name="Pangilinan J."/>
            <person name="Park H.-J."/>
            <person name="Ramirez L."/>
            <person name="Alfaro M."/>
            <person name="Sun H."/>
            <person name="Tritt A."/>
            <person name="Yoshinaga Y."/>
            <person name="Zwiers L.-H."/>
            <person name="Turgeon B."/>
            <person name="Goodwin S."/>
            <person name="Spatafora J."/>
            <person name="Crous P."/>
            <person name="Grigoriev I."/>
        </authorList>
    </citation>
    <scope>NUCLEOTIDE SEQUENCE</scope>
    <source>
        <strain evidence="1">CBS 473.64</strain>
    </source>
</reference>
<gene>
    <name evidence="1" type="ORF">P280DRAFT_443311</name>
</gene>
<dbReference type="AlphaFoldDB" id="A0A6A6SDS2"/>
<dbReference type="EMBL" id="MU006778">
    <property type="protein sequence ID" value="KAF2644548.1"/>
    <property type="molecule type" value="Genomic_DNA"/>
</dbReference>
<dbReference type="OrthoDB" id="5229512at2759"/>
<accession>A0A6A6SDS2</accession>
<keyword evidence="2" id="KW-1185">Reference proteome</keyword>
<dbReference type="Proteomes" id="UP000799753">
    <property type="component" value="Unassembled WGS sequence"/>
</dbReference>
<sequence length="479" mass="53988">MTATPSRPFPLLRLPLELREHVFAFYFNPFDRLVSHYDFGPPDPAISDGSEDRPEDTPGGGKYSFDFRLMRVNKQICGEARGVWKRVAGTFVMVDTPWPTAVHHISTEGFVPIVASGPRASLFRDHTFHVEITAPRYDAHPDHSLVLLLEDVPLFAKTWYYSALSYPVLNTELHVSFKVRPVDGWLDCSYNDGEEKEVGIELQRKMVAPFEKVKGLRGTHFSGFDEKVKEDVLKGMAIPHPSAQECIESCASLMAEGDTALASASKEPEKGQQALHLYRRAFHAIHVIIENRTRRVLAEGYFHETIPSGPFAGQSGTTVRILLRIRLVSRHVLAYLRLKKYGDAAFWGMRSIRIMREAMSSEFEDLQTDFPGMSDVGPLCCRTAMAFQIMEDDEEVWKEELKGYLEDEAGHSDELWHLAKKYMRGLGREEERKLVRLEAKEFGVDIPAGVFAEWGKQVASEADSLGYLDLGEEEGGGSS</sequence>
<evidence type="ECO:0000313" key="2">
    <source>
        <dbReference type="Proteomes" id="UP000799753"/>
    </source>
</evidence>
<organism evidence="1 2">
    <name type="scientific">Massarina eburnea CBS 473.64</name>
    <dbReference type="NCBI Taxonomy" id="1395130"/>
    <lineage>
        <taxon>Eukaryota</taxon>
        <taxon>Fungi</taxon>
        <taxon>Dikarya</taxon>
        <taxon>Ascomycota</taxon>
        <taxon>Pezizomycotina</taxon>
        <taxon>Dothideomycetes</taxon>
        <taxon>Pleosporomycetidae</taxon>
        <taxon>Pleosporales</taxon>
        <taxon>Massarineae</taxon>
        <taxon>Massarinaceae</taxon>
        <taxon>Massarina</taxon>
    </lineage>
</organism>
<evidence type="ECO:0000313" key="1">
    <source>
        <dbReference type="EMBL" id="KAF2644548.1"/>
    </source>
</evidence>